<dbReference type="AlphaFoldDB" id="A0A1S8M2G4"/>
<name>A0A1S8M2G4_9CLOT</name>
<organism evidence="1 2">
    <name type="scientific">Clostridium felsineum</name>
    <dbReference type="NCBI Taxonomy" id="36839"/>
    <lineage>
        <taxon>Bacteria</taxon>
        <taxon>Bacillati</taxon>
        <taxon>Bacillota</taxon>
        <taxon>Clostridia</taxon>
        <taxon>Eubacteriales</taxon>
        <taxon>Clostridiaceae</taxon>
        <taxon>Clostridium</taxon>
    </lineage>
</organism>
<dbReference type="KEGG" id="crw:CROST_025430"/>
<proteinExistence type="predicted"/>
<gene>
    <name evidence="1" type="ORF">CROST_025430</name>
</gene>
<sequence>MSMEYEKLCGVRHGGNMKAIDDNRLLKSQEDIAKELGIEDCPLVVQLFICIYLVM</sequence>
<dbReference type="STRING" id="84029.CROST_24420"/>
<dbReference type="EMBL" id="CP096983">
    <property type="protein sequence ID" value="URZ11826.1"/>
    <property type="molecule type" value="Genomic_DNA"/>
</dbReference>
<reference evidence="1 2" key="1">
    <citation type="submission" date="2022-04" db="EMBL/GenBank/DDBJ databases">
        <title>Genome sequence of C. roseum typestrain.</title>
        <authorList>
            <person name="Poehlein A."/>
            <person name="Schoch T."/>
            <person name="Duerre P."/>
            <person name="Daniel R."/>
        </authorList>
    </citation>
    <scope>NUCLEOTIDE SEQUENCE [LARGE SCALE GENOMIC DNA]</scope>
    <source>
        <strain evidence="1 2">DSM 7320</strain>
    </source>
</reference>
<dbReference type="Proteomes" id="UP000190951">
    <property type="component" value="Chromosome"/>
</dbReference>
<evidence type="ECO:0000313" key="2">
    <source>
        <dbReference type="Proteomes" id="UP000190951"/>
    </source>
</evidence>
<evidence type="ECO:0000313" key="1">
    <source>
        <dbReference type="EMBL" id="URZ11826.1"/>
    </source>
</evidence>
<keyword evidence="2" id="KW-1185">Reference proteome</keyword>
<accession>A0A1S8M2G4</accession>
<protein>
    <submittedName>
        <fullName evidence="1">Uncharacterized protein</fullName>
    </submittedName>
</protein>